<evidence type="ECO:0000256" key="4">
    <source>
        <dbReference type="ARBA" id="ARBA00007389"/>
    </source>
</evidence>
<dbReference type="Proteomes" id="UP000219285">
    <property type="component" value="Chromosome"/>
</dbReference>
<evidence type="ECO:0000256" key="6">
    <source>
        <dbReference type="ARBA" id="ARBA00016339"/>
    </source>
</evidence>
<keyword evidence="9 11" id="KW-0456">Lyase</keyword>
<evidence type="ECO:0000256" key="9">
    <source>
        <dbReference type="ARBA" id="ARBA00023239"/>
    </source>
</evidence>
<dbReference type="AlphaFoldDB" id="A0A6M4MAH5"/>
<comment type="cofactor">
    <cofactor evidence="11">
        <name>Fe(2+)</name>
        <dbReference type="ChEBI" id="CHEBI:29033"/>
    </cofactor>
    <cofactor evidence="11">
        <name>Mn(2+)</name>
        <dbReference type="ChEBI" id="CHEBI:29035"/>
    </cofactor>
</comment>
<comment type="catalytic activity">
    <reaction evidence="1 11">
        <text>D-mannonate = 2-dehydro-3-deoxy-D-gluconate + H2O</text>
        <dbReference type="Rhea" id="RHEA:20097"/>
        <dbReference type="ChEBI" id="CHEBI:15377"/>
        <dbReference type="ChEBI" id="CHEBI:17767"/>
        <dbReference type="ChEBI" id="CHEBI:57990"/>
        <dbReference type="EC" id="4.2.1.8"/>
    </reaction>
</comment>
<dbReference type="GO" id="GO:0008198">
    <property type="term" value="F:ferrous iron binding"/>
    <property type="evidence" value="ECO:0007669"/>
    <property type="project" value="TreeGrafter"/>
</dbReference>
<accession>A0A6M4MAH5</accession>
<comment type="similarity">
    <text evidence="4 11">Belongs to the mannonate dehydratase family.</text>
</comment>
<evidence type="ECO:0000256" key="7">
    <source>
        <dbReference type="ARBA" id="ARBA00023004"/>
    </source>
</evidence>
<dbReference type="PIRSF" id="PIRSF016049">
    <property type="entry name" value="Man_dehyd"/>
    <property type="match status" value="1"/>
</dbReference>
<dbReference type="OrthoDB" id="9780250at2"/>
<dbReference type="RefSeq" id="WP_075608523.1">
    <property type="nucleotide sequence ID" value="NZ_CP052766.1"/>
</dbReference>
<dbReference type="PANTHER" id="PTHR30387">
    <property type="entry name" value="MANNONATE DEHYDRATASE"/>
    <property type="match status" value="1"/>
</dbReference>
<dbReference type="Gene3D" id="3.20.20.150">
    <property type="entry name" value="Divalent-metal-dependent TIM barrel enzymes"/>
    <property type="match status" value="1"/>
</dbReference>
<keyword evidence="8 11" id="KW-0464">Manganese</keyword>
<dbReference type="InterPro" id="IPR004628">
    <property type="entry name" value="Man_deHydtase"/>
</dbReference>
<sequence length="389" mass="43309">MIETWRWFGPSDGISLEMIAQAGAVGVVSSLHEIPTGQAWPLDAIIERKTLIEESGLEWSVIESIPLHNDIKTRTGNYRQYIDNYKQSVENAGRAGVNTICYNFMPVVDWTRTNLLYLLPNNSLALRFEMTDFVAYDIFILQREGAEKDYSETLKAKAAARLEAMSSKEKTLLEKNIIAGLPGGEGSYSRNTIKTTIEQFIALGTEGLRQNLFLFLQEIIPVAEQYHVKMCIHPDDPPFPLFGLPRVLSTQEDAKKLLDAIPSPANGLTLCAGSFGAIADNNLISMVKTFTDRIHFVHLRNVIREEDGSFYESDHLSGDVDMVGLISALLDVEKDTGIAIPMRPDHGHLLTAELEAENAKPGYSYLGRLKGLAELRGVMRAFTYNSNPQ</sequence>
<dbReference type="EC" id="4.2.1.8" evidence="5 11"/>
<dbReference type="NCBIfam" id="TIGR00695">
    <property type="entry name" value="uxuA"/>
    <property type="match status" value="1"/>
</dbReference>
<name>A0A6M4MAH5_9ALTE</name>
<evidence type="ECO:0000256" key="3">
    <source>
        <dbReference type="ARBA" id="ARBA00004892"/>
    </source>
</evidence>
<organism evidence="12 13">
    <name type="scientific">Alteromonas pelagimontana</name>
    <dbReference type="NCBI Taxonomy" id="1858656"/>
    <lineage>
        <taxon>Bacteria</taxon>
        <taxon>Pseudomonadati</taxon>
        <taxon>Pseudomonadota</taxon>
        <taxon>Gammaproteobacteria</taxon>
        <taxon>Alteromonadales</taxon>
        <taxon>Alteromonadaceae</taxon>
        <taxon>Alteromonas/Salinimonas group</taxon>
        <taxon>Alteromonas</taxon>
    </lineage>
</organism>
<dbReference type="GO" id="GO:0008927">
    <property type="term" value="F:mannonate dehydratase activity"/>
    <property type="evidence" value="ECO:0007669"/>
    <property type="project" value="UniProtKB-UniRule"/>
</dbReference>
<proteinExistence type="inferred from homology"/>
<dbReference type="Pfam" id="PF03786">
    <property type="entry name" value="UxuA"/>
    <property type="match status" value="1"/>
</dbReference>
<dbReference type="GO" id="GO:0042840">
    <property type="term" value="P:D-glucuronate catabolic process"/>
    <property type="evidence" value="ECO:0007669"/>
    <property type="project" value="TreeGrafter"/>
</dbReference>
<evidence type="ECO:0000313" key="12">
    <source>
        <dbReference type="EMBL" id="QJR80163.1"/>
    </source>
</evidence>
<reference evidence="12 13" key="2">
    <citation type="submission" date="2020-04" db="EMBL/GenBank/DDBJ databases">
        <title>Complete genome sequence of Alteromonas pelagimontana 5.12T.</title>
        <authorList>
            <person name="Sinha R.K."/>
            <person name="Krishnan K.P."/>
            <person name="Kurian J.P."/>
        </authorList>
    </citation>
    <scope>NUCLEOTIDE SEQUENCE [LARGE SCALE GENOMIC DNA]</scope>
    <source>
        <strain evidence="12 13">5.12</strain>
    </source>
</reference>
<dbReference type="KEGG" id="apel:CA267_004920"/>
<dbReference type="EMBL" id="CP052766">
    <property type="protein sequence ID" value="QJR80163.1"/>
    <property type="molecule type" value="Genomic_DNA"/>
</dbReference>
<dbReference type="HAMAP" id="MF_00106">
    <property type="entry name" value="UxuA"/>
    <property type="match status" value="1"/>
</dbReference>
<comment type="function">
    <text evidence="2 11">Catalyzes the dehydration of D-mannonate.</text>
</comment>
<keyword evidence="13" id="KW-1185">Reference proteome</keyword>
<evidence type="ECO:0000256" key="1">
    <source>
        <dbReference type="ARBA" id="ARBA00001794"/>
    </source>
</evidence>
<evidence type="ECO:0000256" key="2">
    <source>
        <dbReference type="ARBA" id="ARBA00002713"/>
    </source>
</evidence>
<gene>
    <name evidence="11 12" type="primary">uxuA</name>
    <name evidence="12" type="ORF">CA267_004920</name>
</gene>
<dbReference type="GO" id="GO:0030145">
    <property type="term" value="F:manganese ion binding"/>
    <property type="evidence" value="ECO:0007669"/>
    <property type="project" value="TreeGrafter"/>
</dbReference>
<evidence type="ECO:0000256" key="5">
    <source>
        <dbReference type="ARBA" id="ARBA00012927"/>
    </source>
</evidence>
<evidence type="ECO:0000256" key="10">
    <source>
        <dbReference type="ARBA" id="ARBA00033474"/>
    </source>
</evidence>
<dbReference type="InterPro" id="IPR036237">
    <property type="entry name" value="Xyl_isomerase-like_sf"/>
</dbReference>
<evidence type="ECO:0000256" key="11">
    <source>
        <dbReference type="HAMAP-Rule" id="MF_00106"/>
    </source>
</evidence>
<keyword evidence="7 11" id="KW-0408">Iron</keyword>
<dbReference type="UniPathway" id="UPA00246"/>
<dbReference type="NCBIfam" id="NF003027">
    <property type="entry name" value="PRK03906.1"/>
    <property type="match status" value="1"/>
</dbReference>
<evidence type="ECO:0000256" key="8">
    <source>
        <dbReference type="ARBA" id="ARBA00023211"/>
    </source>
</evidence>
<evidence type="ECO:0000313" key="13">
    <source>
        <dbReference type="Proteomes" id="UP000219285"/>
    </source>
</evidence>
<dbReference type="SUPFAM" id="SSF51658">
    <property type="entry name" value="Xylose isomerase-like"/>
    <property type="match status" value="1"/>
</dbReference>
<reference evidence="13" key="1">
    <citation type="submission" date="2014-12" db="EMBL/GenBank/DDBJ databases">
        <title>Complete genome sequence of a multi-drug resistant Klebsiella pneumoniae.</title>
        <authorList>
            <person name="Hua X."/>
            <person name="Chen Q."/>
            <person name="Li X."/>
            <person name="Feng Y."/>
            <person name="Ruan Z."/>
            <person name="Yu Y."/>
        </authorList>
    </citation>
    <scope>NUCLEOTIDE SEQUENCE [LARGE SCALE GENOMIC DNA]</scope>
    <source>
        <strain evidence="13">5.12</strain>
    </source>
</reference>
<comment type="pathway">
    <text evidence="3 11">Carbohydrate metabolism; pentose and glucuronate interconversion.</text>
</comment>
<protein>
    <recommendedName>
        <fullName evidence="6 11">Mannonate dehydratase</fullName>
        <ecNumber evidence="5 11">4.2.1.8</ecNumber>
    </recommendedName>
    <alternativeName>
        <fullName evidence="10 11">D-mannonate hydro-lyase</fullName>
    </alternativeName>
</protein>
<dbReference type="PANTHER" id="PTHR30387:SF2">
    <property type="entry name" value="MANNONATE DEHYDRATASE"/>
    <property type="match status" value="1"/>
</dbReference>